<evidence type="ECO:0000256" key="3">
    <source>
        <dbReference type="ARBA" id="ARBA00022679"/>
    </source>
</evidence>
<feature type="domain" description="Glycosyltransferase 2-like" evidence="4">
    <location>
        <begin position="5"/>
        <end position="122"/>
    </location>
</feature>
<comment type="similarity">
    <text evidence="1">Belongs to the glycosyltransferase 2 family.</text>
</comment>
<dbReference type="Pfam" id="PF00535">
    <property type="entry name" value="Glycos_transf_2"/>
    <property type="match status" value="1"/>
</dbReference>
<name>A0A1B9F3Z7_9BACT</name>
<proteinExistence type="inferred from homology"/>
<accession>A0A1B9F3Z7</accession>
<evidence type="ECO:0000313" key="6">
    <source>
        <dbReference type="Proteomes" id="UP000093080"/>
    </source>
</evidence>
<evidence type="ECO:0000256" key="2">
    <source>
        <dbReference type="ARBA" id="ARBA00022676"/>
    </source>
</evidence>
<dbReference type="PANTHER" id="PTHR43179">
    <property type="entry name" value="RHAMNOSYLTRANSFERASE WBBL"/>
    <property type="match status" value="1"/>
</dbReference>
<reference evidence="5 6" key="1">
    <citation type="submission" date="2016-06" db="EMBL/GenBank/DDBJ databases">
        <title>Respiratory ammonification of nitrate coupled to the oxidation of elemental sulfur in deep-sea autotrophic thermophilic bacteria.</title>
        <authorList>
            <person name="Slobodkina G.B."/>
            <person name="Mardanov A.V."/>
            <person name="Ravin N.V."/>
            <person name="Frolova A.A."/>
            <person name="Viryasiv M.B."/>
            <person name="Chernyh N.A."/>
            <person name="Bonch-Osmolovskaya E.A."/>
            <person name="Slobodkin A.I."/>
        </authorList>
    </citation>
    <scope>NUCLEOTIDE SEQUENCE [LARGE SCALE GENOMIC DNA]</scope>
    <source>
        <strain evidence="5 6">S69</strain>
    </source>
</reference>
<keyword evidence="6" id="KW-1185">Reference proteome</keyword>
<dbReference type="EMBL" id="MAGO01000010">
    <property type="protein sequence ID" value="OCC14667.1"/>
    <property type="molecule type" value="Genomic_DNA"/>
</dbReference>
<dbReference type="InterPro" id="IPR029044">
    <property type="entry name" value="Nucleotide-diphossugar_trans"/>
</dbReference>
<sequence>MTLAIIILNWNNFEDTDECLSSLHRADLYGGFIVLVDNDSKDSSYERLRQKWSSWSAIHWIKNKENLGFAGGNNVGISYALAKGAEYIMLLNNDTVVNPDFLKPLIEYMAANDNVGIVGPKIFLYSHPDKFQSAGCQLSMITGRFGPVGGGQKDNGQYNMARDCAYLTGAALMISRKCIEKIGLLDADYFAYCEEVDFCFRARIAGFRVVYVPGSKIWHKVSSSTERLTKGSSLQLYLIFRNKLIFYRKHAKLWHWVAFLPFHFYRSVRTIICSKAERKAVIQGVLDGMIGRGGKPRWF</sequence>
<evidence type="ECO:0000313" key="5">
    <source>
        <dbReference type="EMBL" id="OCC14667.1"/>
    </source>
</evidence>
<dbReference type="AlphaFoldDB" id="A0A1B9F3Z7"/>
<gene>
    <name evidence="5" type="ORF">DBT_1982</name>
</gene>
<dbReference type="CDD" id="cd04186">
    <property type="entry name" value="GT_2_like_c"/>
    <property type="match status" value="1"/>
</dbReference>
<protein>
    <submittedName>
        <fullName evidence="5">Glycosyltransferase</fullName>
    </submittedName>
</protein>
<keyword evidence="2" id="KW-0328">Glycosyltransferase</keyword>
<evidence type="ECO:0000256" key="1">
    <source>
        <dbReference type="ARBA" id="ARBA00006739"/>
    </source>
</evidence>
<dbReference type="RefSeq" id="WP_067619655.1">
    <property type="nucleotide sequence ID" value="NZ_MAGO01000010.1"/>
</dbReference>
<dbReference type="STRING" id="1156395.DBT_1982"/>
<dbReference type="Proteomes" id="UP000093080">
    <property type="component" value="Unassembled WGS sequence"/>
</dbReference>
<evidence type="ECO:0000259" key="4">
    <source>
        <dbReference type="Pfam" id="PF00535"/>
    </source>
</evidence>
<keyword evidence="3 5" id="KW-0808">Transferase</keyword>
<dbReference type="PANTHER" id="PTHR43179:SF12">
    <property type="entry name" value="GALACTOFURANOSYLTRANSFERASE GLFT2"/>
    <property type="match status" value="1"/>
</dbReference>
<dbReference type="Gene3D" id="3.90.550.10">
    <property type="entry name" value="Spore Coat Polysaccharide Biosynthesis Protein SpsA, Chain A"/>
    <property type="match status" value="1"/>
</dbReference>
<dbReference type="GO" id="GO:0016757">
    <property type="term" value="F:glycosyltransferase activity"/>
    <property type="evidence" value="ECO:0007669"/>
    <property type="project" value="UniProtKB-KW"/>
</dbReference>
<dbReference type="InterPro" id="IPR001173">
    <property type="entry name" value="Glyco_trans_2-like"/>
</dbReference>
<organism evidence="5 6">
    <name type="scientific">Dissulfuribacter thermophilus</name>
    <dbReference type="NCBI Taxonomy" id="1156395"/>
    <lineage>
        <taxon>Bacteria</taxon>
        <taxon>Pseudomonadati</taxon>
        <taxon>Thermodesulfobacteriota</taxon>
        <taxon>Dissulfuribacteria</taxon>
        <taxon>Dissulfuribacterales</taxon>
        <taxon>Dissulfuribacteraceae</taxon>
        <taxon>Dissulfuribacter</taxon>
    </lineage>
</organism>
<dbReference type="SUPFAM" id="SSF53448">
    <property type="entry name" value="Nucleotide-diphospho-sugar transferases"/>
    <property type="match status" value="1"/>
</dbReference>
<comment type="caution">
    <text evidence="5">The sequence shown here is derived from an EMBL/GenBank/DDBJ whole genome shotgun (WGS) entry which is preliminary data.</text>
</comment>